<dbReference type="RefSeq" id="WP_006906398.1">
    <property type="nucleotide sequence ID" value="NZ_GG665866.1"/>
</dbReference>
<dbReference type="HOGENOM" id="CLU_182788_0_1_9"/>
<dbReference type="EMBL" id="ACIP02000002">
    <property type="protein sequence ID" value="EEP28585.1"/>
    <property type="molecule type" value="Genomic_DNA"/>
</dbReference>
<gene>
    <name evidence="1" type="ORF">GCWU000342_01395</name>
</gene>
<sequence>MLDLPRDPVLLLSFVNTELRDRYPSLTRLCAAHMTNTKEIIQKLASIGYEYDEEQNQFI</sequence>
<proteinExistence type="predicted"/>
<name>C4GBU2_9FIRM</name>
<dbReference type="Pfam" id="PF14056">
    <property type="entry name" value="DUF4250"/>
    <property type="match status" value="1"/>
</dbReference>
<protein>
    <recommendedName>
        <fullName evidence="3">DUF4250 domain-containing protein</fullName>
    </recommendedName>
</protein>
<reference evidence="1" key="1">
    <citation type="submission" date="2009-04" db="EMBL/GenBank/DDBJ databases">
        <authorList>
            <person name="Weinstock G."/>
            <person name="Sodergren E."/>
            <person name="Clifton S."/>
            <person name="Fulton L."/>
            <person name="Fulton B."/>
            <person name="Courtney L."/>
            <person name="Fronick C."/>
            <person name="Harrison M."/>
            <person name="Strong C."/>
            <person name="Farmer C."/>
            <person name="Delahaunty K."/>
            <person name="Markovic C."/>
            <person name="Hall O."/>
            <person name="Minx P."/>
            <person name="Tomlinson C."/>
            <person name="Mitreva M."/>
            <person name="Nelson J."/>
            <person name="Hou S."/>
            <person name="Wollam A."/>
            <person name="Pepin K.H."/>
            <person name="Johnson M."/>
            <person name="Bhonagiri V."/>
            <person name="Nash W.E."/>
            <person name="Warren W."/>
            <person name="Chinwalla A."/>
            <person name="Mardis E.R."/>
            <person name="Wilson R.K."/>
        </authorList>
    </citation>
    <scope>NUCLEOTIDE SEQUENCE [LARGE SCALE GENOMIC DNA]</scope>
    <source>
        <strain evidence="1">DSM 14600</strain>
    </source>
</reference>
<accession>C4GBU2</accession>
<dbReference type="InterPro" id="IPR025346">
    <property type="entry name" value="DUF4250"/>
</dbReference>
<dbReference type="STRING" id="626523.GCWU000342_01395"/>
<dbReference type="eggNOG" id="ENOG50339TV">
    <property type="taxonomic scope" value="Bacteria"/>
</dbReference>
<evidence type="ECO:0000313" key="1">
    <source>
        <dbReference type="EMBL" id="EEP28585.1"/>
    </source>
</evidence>
<comment type="caution">
    <text evidence="1">The sequence shown here is derived from an EMBL/GenBank/DDBJ whole genome shotgun (WGS) entry which is preliminary data.</text>
</comment>
<keyword evidence="2" id="KW-1185">Reference proteome</keyword>
<evidence type="ECO:0000313" key="2">
    <source>
        <dbReference type="Proteomes" id="UP000003494"/>
    </source>
</evidence>
<dbReference type="Proteomes" id="UP000003494">
    <property type="component" value="Unassembled WGS sequence"/>
</dbReference>
<dbReference type="AlphaFoldDB" id="C4GBU2"/>
<organism evidence="1 2">
    <name type="scientific">Shuttleworthella satelles DSM 14600</name>
    <dbReference type="NCBI Taxonomy" id="626523"/>
    <lineage>
        <taxon>Bacteria</taxon>
        <taxon>Bacillati</taxon>
        <taxon>Bacillota</taxon>
        <taxon>Clostridia</taxon>
        <taxon>Lachnospirales</taxon>
        <taxon>Lachnospiraceae</taxon>
        <taxon>Shuttleworthella</taxon>
    </lineage>
</organism>
<evidence type="ECO:0008006" key="3">
    <source>
        <dbReference type="Google" id="ProtNLM"/>
    </source>
</evidence>